<gene>
    <name evidence="2" type="ORF">LCGC14_2539950</name>
</gene>
<protein>
    <recommendedName>
        <fullName evidence="1">Reverse transcriptase domain-containing protein</fullName>
    </recommendedName>
</protein>
<name>A0A0F9D2J1_9ZZZZ</name>
<feature type="non-terminal residue" evidence="2">
    <location>
        <position position="205"/>
    </location>
</feature>
<dbReference type="InterPro" id="IPR043502">
    <property type="entry name" value="DNA/RNA_pol_sf"/>
</dbReference>
<dbReference type="AlphaFoldDB" id="A0A0F9D2J1"/>
<dbReference type="PANTHER" id="PTHR34047:SF8">
    <property type="entry name" value="PROTEIN YKFC"/>
    <property type="match status" value="1"/>
</dbReference>
<dbReference type="SUPFAM" id="SSF56672">
    <property type="entry name" value="DNA/RNA polymerases"/>
    <property type="match status" value="1"/>
</dbReference>
<dbReference type="CDD" id="cd01651">
    <property type="entry name" value="RT_G2_intron"/>
    <property type="match status" value="1"/>
</dbReference>
<accession>A0A0F9D2J1</accession>
<evidence type="ECO:0000313" key="2">
    <source>
        <dbReference type="EMBL" id="KKL12021.1"/>
    </source>
</evidence>
<dbReference type="InterPro" id="IPR000477">
    <property type="entry name" value="RT_dom"/>
</dbReference>
<reference evidence="2" key="1">
    <citation type="journal article" date="2015" name="Nature">
        <title>Complex archaea that bridge the gap between prokaryotes and eukaryotes.</title>
        <authorList>
            <person name="Spang A."/>
            <person name="Saw J.H."/>
            <person name="Jorgensen S.L."/>
            <person name="Zaremba-Niedzwiedzka K."/>
            <person name="Martijn J."/>
            <person name="Lind A.E."/>
            <person name="van Eijk R."/>
            <person name="Schleper C."/>
            <person name="Guy L."/>
            <person name="Ettema T.J."/>
        </authorList>
    </citation>
    <scope>NUCLEOTIDE SEQUENCE</scope>
</reference>
<feature type="domain" description="Reverse transcriptase" evidence="1">
    <location>
        <begin position="103"/>
        <end position="191"/>
    </location>
</feature>
<evidence type="ECO:0000259" key="1">
    <source>
        <dbReference type="Pfam" id="PF00078"/>
    </source>
</evidence>
<dbReference type="InterPro" id="IPR051083">
    <property type="entry name" value="GrpII_Intron_Splice-Mob/Def"/>
</dbReference>
<dbReference type="Pfam" id="PF00078">
    <property type="entry name" value="RVT_1"/>
    <property type="match status" value="1"/>
</dbReference>
<dbReference type="EMBL" id="LAZR01041427">
    <property type="protein sequence ID" value="KKL12021.1"/>
    <property type="molecule type" value="Genomic_DNA"/>
</dbReference>
<dbReference type="PANTHER" id="PTHR34047">
    <property type="entry name" value="NUCLEAR INTRON MATURASE 1, MITOCHONDRIAL-RELATED"/>
    <property type="match status" value="1"/>
</dbReference>
<comment type="caution">
    <text evidence="2">The sequence shown here is derived from an EMBL/GenBank/DDBJ whole genome shotgun (WGS) entry which is preliminary data.</text>
</comment>
<sequence length="205" mass="23871">MQDDANRKPTQGWLPLECESDLGVYNLSTETPTRNMEMMERIVAPSNVREAYRRVRRNGGCPGVDGMTVEELSTYLRTQWQQVRKELLDGTYKPSPVKRHELQKPGGGTRVLGIPTVLDRLIQQSILQMIQPEWDPTFSEFSYGFRPGRSAHQAVDQAREYYRAGNQRVVDLDLEKFFDRVNHDKMMSLVEERVADWRVSRLIRR</sequence>
<proteinExistence type="predicted"/>
<organism evidence="2">
    <name type="scientific">marine sediment metagenome</name>
    <dbReference type="NCBI Taxonomy" id="412755"/>
    <lineage>
        <taxon>unclassified sequences</taxon>
        <taxon>metagenomes</taxon>
        <taxon>ecological metagenomes</taxon>
    </lineage>
</organism>